<keyword evidence="14" id="KW-1185">Reference proteome</keyword>
<dbReference type="GO" id="GO:0000448">
    <property type="term" value="P:cleavage in ITS2 between 5.8S rRNA and LSU-rRNA of tricistronic rRNA transcript (SSU-rRNA, 5.8S rRNA, LSU-rRNA)"/>
    <property type="evidence" value="ECO:0000318"/>
    <property type="project" value="GO_Central"/>
</dbReference>
<evidence type="ECO:0000256" key="7">
    <source>
        <dbReference type="ARBA" id="ARBA00022840"/>
    </source>
</evidence>
<keyword evidence="8" id="KW-0539">Nucleus</keyword>
<feature type="signal peptide" evidence="10">
    <location>
        <begin position="1"/>
        <end position="21"/>
    </location>
</feature>
<evidence type="ECO:0000256" key="10">
    <source>
        <dbReference type="SAM" id="SignalP"/>
    </source>
</evidence>
<evidence type="ECO:0000256" key="3">
    <source>
        <dbReference type="ARBA" id="ARBA00022552"/>
    </source>
</evidence>
<keyword evidence="10" id="KW-0732">Signal</keyword>
<accession>A7SU45</accession>
<dbReference type="InterPro" id="IPR045116">
    <property type="entry name" value="Clp1/Grc3"/>
</dbReference>
<evidence type="ECO:0000259" key="12">
    <source>
        <dbReference type="Pfam" id="PF25467"/>
    </source>
</evidence>
<keyword evidence="7" id="KW-0067">ATP-binding</keyword>
<evidence type="ECO:0000256" key="1">
    <source>
        <dbReference type="ARBA" id="ARBA00004604"/>
    </source>
</evidence>
<evidence type="ECO:0000256" key="4">
    <source>
        <dbReference type="ARBA" id="ARBA00022679"/>
    </source>
</evidence>
<gene>
    <name evidence="13" type="ORF">NEMVEDRAFT_v1g247421</name>
</gene>
<dbReference type="STRING" id="45351.A7SU45"/>
<keyword evidence="4" id="KW-0808">Transferase</keyword>
<dbReference type="EMBL" id="DS469807">
    <property type="protein sequence ID" value="EDO32775.1"/>
    <property type="molecule type" value="Genomic_DNA"/>
</dbReference>
<keyword evidence="3" id="KW-0698">rRNA processing</keyword>
<dbReference type="Proteomes" id="UP000001593">
    <property type="component" value="Unassembled WGS sequence"/>
</dbReference>
<feature type="domain" description="Clp1 P-loop" evidence="11">
    <location>
        <begin position="75"/>
        <end position="210"/>
    </location>
</feature>
<sequence>MIVLVILLMVMLDTQVDNSSAHDDTSAALGFRLRNVNSEDLTVFHEPKQWSDLLHAIHQIKEGPTGRCPSLLICGGKGVGKSTLARFMVNGLLNSFPEVCYLECDVGQTEFTPPAILSITRVTSPLLGSPFTHQQWPERAYFFGDISPRDNPQGYIKSIEDLHSFYKKRLDGIPLVVNTQGWVKGMGIPLLMDVFRITQPSHLIQINSTTQASRNLPILTRDFLMSTPGWVYPVLGQSGMDGSSGVKCEAFDSLLDNLRNGDTSGSPTELLTDMQHTHNEPVIVQLKSACTQGDQASRLHSSDHRAMKLISYFSKVQDVLPVARRNNGGPSSLTCGPSSLTSYVPYKVPWNHMTVAVVHTEVPRSHVLMSLNASIVGLAVSSSTKASGDLEQSEVKVLHKAPHSLECLGLGIVRNVDPVNKLFYILTPVPLDVLKRVNILLKGNLEVPATLWLQEARACSPYISSEFTYDLKGAGARKVRYNLLRKRHSSPGRPACPAKSITWVTVIRVLCIAGKSRDWRRTCSSMLLHTSHLMDNEVSPITRLVSGILWFLRMVVLGVTKVVQGAYFGCRKLAWGVSRHGSPAESEESVSTLCAEDSIEGRDSVDTEPACPAKSITWVTVIRVLCIAGKSRDWRRTCSLMLLHTSHLMDNEVSPITRLVSGILWFLRMVVLGVTKVVQGAYFGCRKLAWGVSRHGSPAESVESVSTLCAEDSIEGRDSVDTEPESSVCQYCPYGCQGACACPALDNDVSDNVRQELSRRRAKTLSATILAHHERFAQLIADDDQLAVTVINKFYPILSNETRGIMGNEDFPQGMSGTDVDDTQSTLGNKDNPQSISDTEYTSNSIASMFNLTHYSEGESFRARRTFRQVLRRTKQSKYRDRSRSF</sequence>
<dbReference type="AlphaFoldDB" id="A7SU45"/>
<comment type="subcellular location">
    <subcellularLocation>
        <location evidence="1">Nucleus</location>
        <location evidence="1">Nucleolus</location>
    </subcellularLocation>
</comment>
<keyword evidence="5" id="KW-0547">Nucleotide-binding</keyword>
<dbReference type="GO" id="GO:0005730">
    <property type="term" value="C:nucleolus"/>
    <property type="evidence" value="ECO:0007669"/>
    <property type="project" value="UniProtKB-SubCell"/>
</dbReference>
<dbReference type="InParanoid" id="A7SU45"/>
<dbReference type="HOGENOM" id="CLU_325507_0_0_1"/>
<dbReference type="SUPFAM" id="SSF52540">
    <property type="entry name" value="P-loop containing nucleoside triphosphate hydrolases"/>
    <property type="match status" value="1"/>
</dbReference>
<evidence type="ECO:0000256" key="9">
    <source>
        <dbReference type="SAM" id="MobiDB-lite"/>
    </source>
</evidence>
<comment type="similarity">
    <text evidence="2">Belongs to the Clp1 family. NOL9/GRC3 subfamily.</text>
</comment>
<feature type="region of interest" description="Disordered" evidence="9">
    <location>
        <begin position="809"/>
        <end position="839"/>
    </location>
</feature>
<dbReference type="InterPro" id="IPR032319">
    <property type="entry name" value="CLP1_P"/>
</dbReference>
<dbReference type="Pfam" id="PF16575">
    <property type="entry name" value="CLP1_P"/>
    <property type="match status" value="1"/>
</dbReference>
<evidence type="ECO:0000256" key="2">
    <source>
        <dbReference type="ARBA" id="ARBA00011003"/>
    </source>
</evidence>
<dbReference type="GO" id="GO:0051731">
    <property type="term" value="F:polynucleotide 5'-hydroxyl-kinase activity"/>
    <property type="evidence" value="ECO:0000318"/>
    <property type="project" value="GO_Central"/>
</dbReference>
<evidence type="ECO:0000259" key="11">
    <source>
        <dbReference type="Pfam" id="PF16575"/>
    </source>
</evidence>
<name>A7SU45_NEMVE</name>
<dbReference type="InterPro" id="IPR057570">
    <property type="entry name" value="NOL9_C"/>
</dbReference>
<dbReference type="InterPro" id="IPR027417">
    <property type="entry name" value="P-loop_NTPase"/>
</dbReference>
<evidence type="ECO:0000256" key="5">
    <source>
        <dbReference type="ARBA" id="ARBA00022741"/>
    </source>
</evidence>
<evidence type="ECO:0000313" key="13">
    <source>
        <dbReference type="EMBL" id="EDO32775.1"/>
    </source>
</evidence>
<evidence type="ECO:0000313" key="14">
    <source>
        <dbReference type="Proteomes" id="UP000001593"/>
    </source>
</evidence>
<feature type="chain" id="PRO_5002712303" description="Polynucleotide 5'-hydroxyl-kinase NOL9" evidence="10">
    <location>
        <begin position="22"/>
        <end position="886"/>
    </location>
</feature>
<proteinExistence type="inferred from homology"/>
<dbReference type="eggNOG" id="KOG2750">
    <property type="taxonomic scope" value="Eukaryota"/>
</dbReference>
<protein>
    <recommendedName>
        <fullName evidence="15">Polynucleotide 5'-hydroxyl-kinase NOL9</fullName>
    </recommendedName>
</protein>
<organism evidence="13 14">
    <name type="scientific">Nematostella vectensis</name>
    <name type="common">Starlet sea anemone</name>
    <dbReference type="NCBI Taxonomy" id="45351"/>
    <lineage>
        <taxon>Eukaryota</taxon>
        <taxon>Metazoa</taxon>
        <taxon>Cnidaria</taxon>
        <taxon>Anthozoa</taxon>
        <taxon>Hexacorallia</taxon>
        <taxon>Actiniaria</taxon>
        <taxon>Edwardsiidae</taxon>
        <taxon>Nematostella</taxon>
    </lineage>
</organism>
<dbReference type="PhylomeDB" id="A7SU45"/>
<evidence type="ECO:0008006" key="15">
    <source>
        <dbReference type="Google" id="ProtNLM"/>
    </source>
</evidence>
<dbReference type="Gene3D" id="3.40.50.300">
    <property type="entry name" value="P-loop containing nucleotide triphosphate hydrolases"/>
    <property type="match status" value="1"/>
</dbReference>
<dbReference type="PANTHER" id="PTHR12755">
    <property type="entry name" value="CLEAVAGE/POLYADENYLATION FACTOR IA SUBUNIT CLP1P"/>
    <property type="match status" value="1"/>
</dbReference>
<keyword evidence="6" id="KW-0418">Kinase</keyword>
<dbReference type="Pfam" id="PF25467">
    <property type="entry name" value="NOL9_C"/>
    <property type="match status" value="1"/>
</dbReference>
<reference evidence="13 14" key="1">
    <citation type="journal article" date="2007" name="Science">
        <title>Sea anemone genome reveals ancestral eumetazoan gene repertoire and genomic organization.</title>
        <authorList>
            <person name="Putnam N.H."/>
            <person name="Srivastava M."/>
            <person name="Hellsten U."/>
            <person name="Dirks B."/>
            <person name="Chapman J."/>
            <person name="Salamov A."/>
            <person name="Terry A."/>
            <person name="Shapiro H."/>
            <person name="Lindquist E."/>
            <person name="Kapitonov V.V."/>
            <person name="Jurka J."/>
            <person name="Genikhovich G."/>
            <person name="Grigoriev I.V."/>
            <person name="Lucas S.M."/>
            <person name="Steele R.E."/>
            <person name="Finnerty J.R."/>
            <person name="Technau U."/>
            <person name="Martindale M.Q."/>
            <person name="Rokhsar D.S."/>
        </authorList>
    </citation>
    <scope>NUCLEOTIDE SEQUENCE [LARGE SCALE GENOMIC DNA]</scope>
    <source>
        <strain evidence="14">CH2 X CH6</strain>
    </source>
</reference>
<dbReference type="GO" id="GO:0005524">
    <property type="term" value="F:ATP binding"/>
    <property type="evidence" value="ECO:0007669"/>
    <property type="project" value="UniProtKB-KW"/>
</dbReference>
<dbReference type="GO" id="GO:0005634">
    <property type="term" value="C:nucleus"/>
    <property type="evidence" value="ECO:0000318"/>
    <property type="project" value="GO_Central"/>
</dbReference>
<evidence type="ECO:0000256" key="6">
    <source>
        <dbReference type="ARBA" id="ARBA00022777"/>
    </source>
</evidence>
<feature type="domain" description="NOL9 C-terminal" evidence="12">
    <location>
        <begin position="342"/>
        <end position="448"/>
    </location>
</feature>
<dbReference type="PANTHER" id="PTHR12755:SF3">
    <property type="entry name" value="POLYNUCLEOTIDE 5'-HYDROXYL-KINASE NOL9"/>
    <property type="match status" value="1"/>
</dbReference>
<evidence type="ECO:0000256" key="8">
    <source>
        <dbReference type="ARBA" id="ARBA00023242"/>
    </source>
</evidence>
<feature type="compositionally biased region" description="Polar residues" evidence="9">
    <location>
        <begin position="823"/>
        <end position="839"/>
    </location>
</feature>